<organism evidence="1 2">
    <name type="scientific">Paraburkholderia ultramafica</name>
    <dbReference type="NCBI Taxonomy" id="1544867"/>
    <lineage>
        <taxon>Bacteria</taxon>
        <taxon>Pseudomonadati</taxon>
        <taxon>Pseudomonadota</taxon>
        <taxon>Betaproteobacteria</taxon>
        <taxon>Burkholderiales</taxon>
        <taxon>Burkholderiaceae</taxon>
        <taxon>Paraburkholderia</taxon>
    </lineage>
</organism>
<dbReference type="Proteomes" id="UP000494365">
    <property type="component" value="Unassembled WGS sequence"/>
</dbReference>
<evidence type="ECO:0000313" key="1">
    <source>
        <dbReference type="EMBL" id="CAB3796018.1"/>
    </source>
</evidence>
<dbReference type="RefSeq" id="WP_175151394.1">
    <property type="nucleotide sequence ID" value="NZ_CADIKK010000020.1"/>
</dbReference>
<proteinExistence type="predicted"/>
<sequence>MDERKKFVVELSQKLLGEMINGALAAGEQVEVPKFVGHSVKAAEQLFDSLSEQGYF</sequence>
<dbReference type="EMBL" id="CADIKK010000020">
    <property type="protein sequence ID" value="CAB3796018.1"/>
    <property type="molecule type" value="Genomic_DNA"/>
</dbReference>
<evidence type="ECO:0000313" key="2">
    <source>
        <dbReference type="Proteomes" id="UP000494365"/>
    </source>
</evidence>
<reference evidence="1 2" key="1">
    <citation type="submission" date="2020-04" db="EMBL/GenBank/DDBJ databases">
        <authorList>
            <person name="De Canck E."/>
        </authorList>
    </citation>
    <scope>NUCLEOTIDE SEQUENCE [LARGE SCALE GENOMIC DNA]</scope>
    <source>
        <strain evidence="1 2">LMG 28614</strain>
    </source>
</reference>
<accession>A0A6S7BD74</accession>
<protein>
    <submittedName>
        <fullName evidence="1">Uncharacterized protein</fullName>
    </submittedName>
</protein>
<gene>
    <name evidence="1" type="ORF">LMG28614_04278</name>
</gene>
<dbReference type="AlphaFoldDB" id="A0A6S7BD74"/>
<name>A0A6S7BD74_9BURK</name>
<keyword evidence="2" id="KW-1185">Reference proteome</keyword>